<evidence type="ECO:0000256" key="20">
    <source>
        <dbReference type="ARBA" id="ARBA00023268"/>
    </source>
</evidence>
<feature type="domain" description="Penicillin-binding protein transpeptidase" evidence="26">
    <location>
        <begin position="352"/>
        <end position="596"/>
    </location>
</feature>
<dbReference type="EC" id="2.4.99.28" evidence="23"/>
<evidence type="ECO:0000313" key="29">
    <source>
        <dbReference type="Proteomes" id="UP000095598"/>
    </source>
</evidence>
<comment type="catalytic activity">
    <reaction evidence="22">
        <text>Preferential cleavage: (Ac)2-L-Lys-D-Ala-|-D-Ala. Also transpeptidation of peptidyl-alanyl moieties that are N-acyl substituents of D-alanine.</text>
        <dbReference type="EC" id="3.4.16.4"/>
    </reaction>
</comment>
<comment type="subcellular location">
    <subcellularLocation>
        <location evidence="2">Cell membrane</location>
        <topology evidence="2">Single-pass type II membrane protein</topology>
    </subcellularLocation>
</comment>
<proteinExistence type="inferred from homology"/>
<reference evidence="28 29" key="1">
    <citation type="submission" date="2015-09" db="EMBL/GenBank/DDBJ databases">
        <authorList>
            <consortium name="Pathogen Informatics"/>
        </authorList>
    </citation>
    <scope>NUCLEOTIDE SEQUENCE [LARGE SCALE GENOMIC DNA]</scope>
    <source>
        <strain evidence="28 29">2789STDY5608868</strain>
    </source>
</reference>
<dbReference type="InterPro" id="IPR001264">
    <property type="entry name" value="Glyco_trans_51"/>
</dbReference>
<keyword evidence="15" id="KW-0735">Signal-anchor</keyword>
<keyword evidence="9" id="KW-0645">Protease</keyword>
<evidence type="ECO:0000256" key="24">
    <source>
        <dbReference type="ARBA" id="ARBA00049902"/>
    </source>
</evidence>
<dbReference type="SUPFAM" id="SSF53955">
    <property type="entry name" value="Lysozyme-like"/>
    <property type="match status" value="1"/>
</dbReference>
<keyword evidence="21" id="KW-0961">Cell wall biogenesis/degradation</keyword>
<keyword evidence="11" id="KW-0808">Transferase</keyword>
<comment type="pathway">
    <text evidence="3">Cell wall biogenesis; peptidoglycan biosynthesis.</text>
</comment>
<dbReference type="GO" id="GO:0008360">
    <property type="term" value="P:regulation of cell shape"/>
    <property type="evidence" value="ECO:0007669"/>
    <property type="project" value="UniProtKB-KW"/>
</dbReference>
<keyword evidence="17" id="KW-1133">Transmembrane helix</keyword>
<evidence type="ECO:0000256" key="14">
    <source>
        <dbReference type="ARBA" id="ARBA00022960"/>
    </source>
</evidence>
<evidence type="ECO:0000256" key="19">
    <source>
        <dbReference type="ARBA" id="ARBA00023251"/>
    </source>
</evidence>
<dbReference type="Gene3D" id="3.40.710.10">
    <property type="entry name" value="DD-peptidase/beta-lactamase superfamily"/>
    <property type="match status" value="1"/>
</dbReference>
<keyword evidence="13" id="KW-0378">Hydrolase</keyword>
<evidence type="ECO:0000256" key="16">
    <source>
        <dbReference type="ARBA" id="ARBA00022984"/>
    </source>
</evidence>
<organism evidence="28 29">
    <name type="scientific">Anaerostipes hadrus</name>
    <dbReference type="NCBI Taxonomy" id="649756"/>
    <lineage>
        <taxon>Bacteria</taxon>
        <taxon>Bacillati</taxon>
        <taxon>Bacillota</taxon>
        <taxon>Clostridia</taxon>
        <taxon>Lachnospirales</taxon>
        <taxon>Lachnospiraceae</taxon>
        <taxon>Anaerostipes</taxon>
    </lineage>
</organism>
<dbReference type="Pfam" id="PF00905">
    <property type="entry name" value="Transpeptidase"/>
    <property type="match status" value="1"/>
</dbReference>
<dbReference type="EMBL" id="CYXT01000017">
    <property type="protein sequence ID" value="CUN04013.1"/>
    <property type="molecule type" value="Genomic_DNA"/>
</dbReference>
<evidence type="ECO:0000256" key="11">
    <source>
        <dbReference type="ARBA" id="ARBA00022679"/>
    </source>
</evidence>
<protein>
    <recommendedName>
        <fullName evidence="7">Penicillin-binding protein 1A</fullName>
        <ecNumber evidence="23">2.4.99.28</ecNumber>
        <ecNumber evidence="6">3.4.16.4</ecNumber>
    </recommendedName>
</protein>
<comment type="similarity">
    <text evidence="5">In the N-terminal section; belongs to the glycosyltransferase 51 family.</text>
</comment>
<evidence type="ECO:0000256" key="6">
    <source>
        <dbReference type="ARBA" id="ARBA00012448"/>
    </source>
</evidence>
<evidence type="ECO:0000256" key="25">
    <source>
        <dbReference type="ARBA" id="ARBA00060592"/>
    </source>
</evidence>
<evidence type="ECO:0000313" key="28">
    <source>
        <dbReference type="EMBL" id="CUN04013.1"/>
    </source>
</evidence>
<evidence type="ECO:0000256" key="23">
    <source>
        <dbReference type="ARBA" id="ARBA00044770"/>
    </source>
</evidence>
<evidence type="ECO:0000256" key="22">
    <source>
        <dbReference type="ARBA" id="ARBA00034000"/>
    </source>
</evidence>
<dbReference type="GO" id="GO:0008955">
    <property type="term" value="F:peptidoglycan glycosyltransferase activity"/>
    <property type="evidence" value="ECO:0007669"/>
    <property type="project" value="UniProtKB-EC"/>
</dbReference>
<evidence type="ECO:0000256" key="2">
    <source>
        <dbReference type="ARBA" id="ARBA00004401"/>
    </source>
</evidence>
<gene>
    <name evidence="28" type="primary">pbpD_2</name>
    <name evidence="28" type="ORF">ERS852425_02229</name>
</gene>
<comment type="function">
    <text evidence="1">Cell wall formation. Synthesis of cross-linked peptidoglycan from the lipid intermediates. The enzyme has a penicillin-insensitive transglycosylase N-terminal domain (formation of linear glycan strands) and a penicillin-sensitive transpeptidase C-terminal domain (cross-linking of the peptide subunits).</text>
</comment>
<comment type="pathway">
    <text evidence="25">Glycan biosynthesis.</text>
</comment>
<keyword evidence="20" id="KW-0511">Multifunctional enzyme</keyword>
<evidence type="ECO:0000256" key="7">
    <source>
        <dbReference type="ARBA" id="ARBA00018638"/>
    </source>
</evidence>
<dbReference type="GO" id="GO:0008658">
    <property type="term" value="F:penicillin binding"/>
    <property type="evidence" value="ECO:0007669"/>
    <property type="project" value="InterPro"/>
</dbReference>
<name>A0A173TME7_ANAHA</name>
<dbReference type="GO" id="GO:0009002">
    <property type="term" value="F:serine-type D-Ala-D-Ala carboxypeptidase activity"/>
    <property type="evidence" value="ECO:0007669"/>
    <property type="project" value="UniProtKB-EC"/>
</dbReference>
<keyword evidence="14" id="KW-0133">Cell shape</keyword>
<dbReference type="Pfam" id="PF00912">
    <property type="entry name" value="Transgly"/>
    <property type="match status" value="1"/>
</dbReference>
<dbReference type="GO" id="GO:0046677">
    <property type="term" value="P:response to antibiotic"/>
    <property type="evidence" value="ECO:0007669"/>
    <property type="project" value="UniProtKB-KW"/>
</dbReference>
<evidence type="ECO:0000256" key="5">
    <source>
        <dbReference type="ARBA" id="ARBA00007739"/>
    </source>
</evidence>
<comment type="catalytic activity">
    <reaction evidence="24">
        <text>[GlcNAc-(1-&gt;4)-Mur2Ac(oyl-L-Ala-gamma-D-Glu-L-Lys-D-Ala-D-Ala)](n)-di-trans,octa-cis-undecaprenyl diphosphate + beta-D-GlcNAc-(1-&gt;4)-Mur2Ac(oyl-L-Ala-gamma-D-Glu-L-Lys-D-Ala-D-Ala)-di-trans,octa-cis-undecaprenyl diphosphate = [GlcNAc-(1-&gt;4)-Mur2Ac(oyl-L-Ala-gamma-D-Glu-L-Lys-D-Ala-D-Ala)](n+1)-di-trans,octa-cis-undecaprenyl diphosphate + di-trans,octa-cis-undecaprenyl diphosphate + H(+)</text>
        <dbReference type="Rhea" id="RHEA:23708"/>
        <dbReference type="Rhea" id="RHEA-COMP:9602"/>
        <dbReference type="Rhea" id="RHEA-COMP:9603"/>
        <dbReference type="ChEBI" id="CHEBI:15378"/>
        <dbReference type="ChEBI" id="CHEBI:58405"/>
        <dbReference type="ChEBI" id="CHEBI:60033"/>
        <dbReference type="ChEBI" id="CHEBI:78435"/>
        <dbReference type="EC" id="2.4.99.28"/>
    </reaction>
</comment>
<evidence type="ECO:0000256" key="8">
    <source>
        <dbReference type="ARBA" id="ARBA00022645"/>
    </source>
</evidence>
<dbReference type="AlphaFoldDB" id="A0A173TME7"/>
<comment type="similarity">
    <text evidence="4">In the C-terminal section; belongs to the transpeptidase family.</text>
</comment>
<dbReference type="PANTHER" id="PTHR32282:SF33">
    <property type="entry name" value="PEPTIDOGLYCAN GLYCOSYLTRANSFERASE"/>
    <property type="match status" value="1"/>
</dbReference>
<dbReference type="EC" id="3.4.16.4" evidence="6"/>
<evidence type="ECO:0000256" key="21">
    <source>
        <dbReference type="ARBA" id="ARBA00023316"/>
    </source>
</evidence>
<dbReference type="Gene3D" id="1.10.3810.10">
    <property type="entry name" value="Biosynthetic peptidoglycan transglycosylase-like"/>
    <property type="match status" value="1"/>
</dbReference>
<evidence type="ECO:0000256" key="3">
    <source>
        <dbReference type="ARBA" id="ARBA00004752"/>
    </source>
</evidence>
<keyword evidence="18" id="KW-0472">Membrane</keyword>
<dbReference type="GO" id="GO:0009252">
    <property type="term" value="P:peptidoglycan biosynthetic process"/>
    <property type="evidence" value="ECO:0007669"/>
    <property type="project" value="UniProtKB-UniPathway"/>
</dbReference>
<keyword evidence="8" id="KW-0121">Carboxypeptidase</keyword>
<dbReference type="FunFam" id="1.10.3810.10:FF:000001">
    <property type="entry name" value="Penicillin-binding protein 1A"/>
    <property type="match status" value="1"/>
</dbReference>
<keyword evidence="19" id="KW-0046">Antibiotic resistance</keyword>
<dbReference type="InterPro" id="IPR023346">
    <property type="entry name" value="Lysozyme-like_dom_sf"/>
</dbReference>
<dbReference type="UniPathway" id="UPA00219"/>
<evidence type="ECO:0000256" key="1">
    <source>
        <dbReference type="ARBA" id="ARBA00002624"/>
    </source>
</evidence>
<keyword evidence="12" id="KW-0812">Transmembrane</keyword>
<dbReference type="GO" id="GO:0006508">
    <property type="term" value="P:proteolysis"/>
    <property type="evidence" value="ECO:0007669"/>
    <property type="project" value="UniProtKB-KW"/>
</dbReference>
<dbReference type="InterPro" id="IPR001460">
    <property type="entry name" value="PCN-bd_Tpept"/>
</dbReference>
<dbReference type="SUPFAM" id="SSF56601">
    <property type="entry name" value="beta-lactamase/transpeptidase-like"/>
    <property type="match status" value="1"/>
</dbReference>
<evidence type="ECO:0000259" key="27">
    <source>
        <dbReference type="Pfam" id="PF00912"/>
    </source>
</evidence>
<dbReference type="InterPro" id="IPR012338">
    <property type="entry name" value="Beta-lactam/transpept-like"/>
</dbReference>
<keyword evidence="10" id="KW-0328">Glycosyltransferase</keyword>
<evidence type="ECO:0000256" key="18">
    <source>
        <dbReference type="ARBA" id="ARBA00023136"/>
    </source>
</evidence>
<dbReference type="RefSeq" id="WP_049995736.1">
    <property type="nucleotide sequence ID" value="NZ_CYXT01000017.1"/>
</dbReference>
<evidence type="ECO:0000256" key="17">
    <source>
        <dbReference type="ARBA" id="ARBA00022989"/>
    </source>
</evidence>
<sequence>MKIIRRIFIGILLLCVIAASAGGIYFYQNYMKEAEQVIANSGANDFKKHQNSVIYDKNGKVLVNLSENANSKYLIYQDIPKNVQNAFIAVEDRAFWKHHGVNVKGIARVLIKYMTSGGKEKHGASTITQQVIRNTFIGKEVKMDRKLREIAYSFALEQKYSKQNIMEFYINNIYFGHQQYGIESASDYYFGKSAKKLSLAETAYLCAIPNNPSYYDPLNEPNHTKQRQRKILKDMYETKLITSGQYKSALEETVVLNRQKTEQTYDDPSTYAIYCATVQIMKKDGFHFRYSFGSLKRYRKYKKKYNVAYRNAKEKLYTEGYRVYTSIDPEAQNKLQKAVDDGLKGEKKLQAAATSIDHKTGKVVAIVGGKTDKKKTMGLNRAFESKRQPGSAIKPILVYGPAIDSGYHAGSTLQNVAISKHVADYGSSISLEDALTRSTNGAAYWLCNQIGIKRCLNYLKKMEFGSIVGEDETLASSLGGMTLGVNTVEMASAYHCLLNDGKFIAPTCIEHMEDADGIGLYFAKEPKQIYKKSTAKELLSIMENVIQNGTAKNMKWDSKRFAAGKTGTTNDGKDAWFAGVTDEYSTVVWVGCDKPKANDELYGNTYPVKIWKSYNK</sequence>
<dbReference type="Proteomes" id="UP000095598">
    <property type="component" value="Unassembled WGS sequence"/>
</dbReference>
<dbReference type="PANTHER" id="PTHR32282">
    <property type="entry name" value="BINDING PROTEIN TRANSPEPTIDASE, PUTATIVE-RELATED"/>
    <property type="match status" value="1"/>
</dbReference>
<evidence type="ECO:0000256" key="12">
    <source>
        <dbReference type="ARBA" id="ARBA00022692"/>
    </source>
</evidence>
<accession>A0A173TME7</accession>
<evidence type="ECO:0000256" key="9">
    <source>
        <dbReference type="ARBA" id="ARBA00022670"/>
    </source>
</evidence>
<feature type="domain" description="Glycosyl transferase family 51" evidence="27">
    <location>
        <begin position="59"/>
        <end position="235"/>
    </location>
</feature>
<keyword evidence="16" id="KW-0573">Peptidoglycan synthesis</keyword>
<evidence type="ECO:0000256" key="4">
    <source>
        <dbReference type="ARBA" id="ARBA00007090"/>
    </source>
</evidence>
<dbReference type="GO" id="GO:0005886">
    <property type="term" value="C:plasma membrane"/>
    <property type="evidence" value="ECO:0007669"/>
    <property type="project" value="UniProtKB-SubCell"/>
</dbReference>
<evidence type="ECO:0000256" key="13">
    <source>
        <dbReference type="ARBA" id="ARBA00022801"/>
    </source>
</evidence>
<evidence type="ECO:0000259" key="26">
    <source>
        <dbReference type="Pfam" id="PF00905"/>
    </source>
</evidence>
<dbReference type="GO" id="GO:0071555">
    <property type="term" value="P:cell wall organization"/>
    <property type="evidence" value="ECO:0007669"/>
    <property type="project" value="UniProtKB-KW"/>
</dbReference>
<dbReference type="InterPro" id="IPR050396">
    <property type="entry name" value="Glycosyltr_51/Transpeptidase"/>
</dbReference>
<evidence type="ECO:0000256" key="15">
    <source>
        <dbReference type="ARBA" id="ARBA00022968"/>
    </source>
</evidence>
<evidence type="ECO:0000256" key="10">
    <source>
        <dbReference type="ARBA" id="ARBA00022676"/>
    </source>
</evidence>
<dbReference type="InterPro" id="IPR036950">
    <property type="entry name" value="PBP_transglycosylase"/>
</dbReference>